<accession>A0A5J4KSK9</accession>
<keyword evidence="1" id="KW-0472">Membrane</keyword>
<sequence>MVDISKSRFHIGVLQIGIIVCVLATAFIHLYLALQPDEDLRTWFILNSIGYLVLLVALFLPPLMPYRRIVDYVLIVYTAVTIVMWFLIGLPSEPIGYVTKAIEAVLIILLVLDTRIGRKHSARYQ</sequence>
<protein>
    <submittedName>
        <fullName evidence="2">Uncharacterized protein</fullName>
    </submittedName>
</protein>
<evidence type="ECO:0000256" key="1">
    <source>
        <dbReference type="SAM" id="Phobius"/>
    </source>
</evidence>
<reference evidence="2 3" key="1">
    <citation type="submission" date="2019-10" db="EMBL/GenBank/DDBJ databases">
        <title>Dictyobacter vulcani sp. nov., within the class Ktedonobacteria, isolated from soil of volcanic Mt. Zao.</title>
        <authorList>
            <person name="Zheng Y."/>
            <person name="Wang C.M."/>
            <person name="Sakai Y."/>
            <person name="Abe K."/>
            <person name="Yokota A."/>
            <person name="Yabe S."/>
        </authorList>
    </citation>
    <scope>NUCLEOTIDE SEQUENCE [LARGE SCALE GENOMIC DNA]</scope>
    <source>
        <strain evidence="2 3">W12</strain>
    </source>
</reference>
<dbReference type="RefSeq" id="WP_151758587.1">
    <property type="nucleotide sequence ID" value="NZ_BKZW01000003.1"/>
</dbReference>
<feature type="transmembrane region" description="Helical" evidence="1">
    <location>
        <begin position="94"/>
        <end position="112"/>
    </location>
</feature>
<evidence type="ECO:0000313" key="3">
    <source>
        <dbReference type="Proteomes" id="UP000326912"/>
    </source>
</evidence>
<dbReference type="Proteomes" id="UP000326912">
    <property type="component" value="Unassembled WGS sequence"/>
</dbReference>
<gene>
    <name evidence="2" type="ORF">KDW_50370</name>
</gene>
<dbReference type="InterPro" id="IPR055898">
    <property type="entry name" value="DUF7475"/>
</dbReference>
<keyword evidence="1" id="KW-1133">Transmembrane helix</keyword>
<feature type="transmembrane region" description="Helical" evidence="1">
    <location>
        <begin position="40"/>
        <end position="60"/>
    </location>
</feature>
<feature type="transmembrane region" description="Helical" evidence="1">
    <location>
        <begin position="12"/>
        <end position="34"/>
    </location>
</feature>
<evidence type="ECO:0000313" key="2">
    <source>
        <dbReference type="EMBL" id="GER90875.1"/>
    </source>
</evidence>
<name>A0A5J4KSK9_9CHLR</name>
<feature type="transmembrane region" description="Helical" evidence="1">
    <location>
        <begin position="69"/>
        <end position="88"/>
    </location>
</feature>
<dbReference type="AlphaFoldDB" id="A0A5J4KSK9"/>
<keyword evidence="1" id="KW-0812">Transmembrane</keyword>
<dbReference type="Pfam" id="PF24287">
    <property type="entry name" value="DUF7475"/>
    <property type="match status" value="1"/>
</dbReference>
<comment type="caution">
    <text evidence="2">The sequence shown here is derived from an EMBL/GenBank/DDBJ whole genome shotgun (WGS) entry which is preliminary data.</text>
</comment>
<keyword evidence="3" id="KW-1185">Reference proteome</keyword>
<organism evidence="2 3">
    <name type="scientific">Dictyobacter vulcani</name>
    <dbReference type="NCBI Taxonomy" id="2607529"/>
    <lineage>
        <taxon>Bacteria</taxon>
        <taxon>Bacillati</taxon>
        <taxon>Chloroflexota</taxon>
        <taxon>Ktedonobacteria</taxon>
        <taxon>Ktedonobacterales</taxon>
        <taxon>Dictyobacteraceae</taxon>
        <taxon>Dictyobacter</taxon>
    </lineage>
</organism>
<dbReference type="EMBL" id="BKZW01000003">
    <property type="protein sequence ID" value="GER90875.1"/>
    <property type="molecule type" value="Genomic_DNA"/>
</dbReference>
<proteinExistence type="predicted"/>